<evidence type="ECO:0000256" key="4">
    <source>
        <dbReference type="ARBA" id="ARBA00022679"/>
    </source>
</evidence>
<keyword evidence="2" id="KW-1003">Cell membrane</keyword>
<dbReference type="EMBL" id="UOYO01000027">
    <property type="protein sequence ID" value="VAY87710.1"/>
    <property type="molecule type" value="Genomic_DNA"/>
</dbReference>
<evidence type="ECO:0000256" key="6">
    <source>
        <dbReference type="ARBA" id="ARBA00022989"/>
    </source>
</evidence>
<evidence type="ECO:0000256" key="8">
    <source>
        <dbReference type="ARBA" id="ARBA00023315"/>
    </source>
</evidence>
<dbReference type="PANTHER" id="PTHR38686:SF1">
    <property type="entry name" value="APOLIPOPROTEIN N-ACYLTRANSFERASE"/>
    <property type="match status" value="1"/>
</dbReference>
<keyword evidence="4 11" id="KW-0808">Transferase</keyword>
<dbReference type="GO" id="GO:0005886">
    <property type="term" value="C:plasma membrane"/>
    <property type="evidence" value="ECO:0007669"/>
    <property type="project" value="UniProtKB-SubCell"/>
</dbReference>
<keyword evidence="7 9" id="KW-0472">Membrane</keyword>
<dbReference type="Pfam" id="PF26365">
    <property type="entry name" value="ApoNAT_membrane"/>
    <property type="match status" value="1"/>
</dbReference>
<feature type="domain" description="CN hydrolase" evidence="10">
    <location>
        <begin position="146"/>
        <end position="357"/>
    </location>
</feature>
<dbReference type="InterPro" id="IPR059109">
    <property type="entry name" value="Lnt_membrane_dom"/>
</dbReference>
<dbReference type="GO" id="GO:0016410">
    <property type="term" value="F:N-acyltransferase activity"/>
    <property type="evidence" value="ECO:0007669"/>
    <property type="project" value="InterPro"/>
</dbReference>
<dbReference type="GO" id="GO:0042158">
    <property type="term" value="P:lipoprotein biosynthetic process"/>
    <property type="evidence" value="ECO:0007669"/>
    <property type="project" value="InterPro"/>
</dbReference>
<feature type="transmembrane region" description="Helical" evidence="9">
    <location>
        <begin position="61"/>
        <end position="82"/>
    </location>
</feature>
<dbReference type="InterPro" id="IPR036526">
    <property type="entry name" value="C-N_Hydrolase_sf"/>
</dbReference>
<dbReference type="AlphaFoldDB" id="A0A3B1E7D7"/>
<dbReference type="SUPFAM" id="SSF56317">
    <property type="entry name" value="Carbon-nitrogen hydrolase"/>
    <property type="match status" value="1"/>
</dbReference>
<protein>
    <submittedName>
        <fullName evidence="11">Apolipoprotein N-acyltransferase / Copper homeostasis protein CutE</fullName>
        <ecNumber evidence="11">2.3.1.-</ecNumber>
    </submittedName>
</protein>
<dbReference type="InterPro" id="IPR004563">
    <property type="entry name" value="Apolipo_AcylTrfase"/>
</dbReference>
<evidence type="ECO:0000256" key="2">
    <source>
        <dbReference type="ARBA" id="ARBA00022475"/>
    </source>
</evidence>
<sequence length="357" mass="41784">MLIISKKELFWSGFLVSILWFWWIGYSFIYYEIEYLIPFIVIAIGIIYGFLFYLAGVIENIYARAVYFFLFTFIYPFGFNWLQLELPFINSLLGTSKLDFVLILFSIVLIIKLKTYKKYLAVIPLLFALNVQVPNIEQPTLKIFMANINILQKNKWDQRYLKDIIDINFKAIDTAIYNNNDLVVLPESTFPLVLNNHKDLISRLQQKSKYISIVLGSLYKKNDSYHNSTYFFQNGQMHIAHKVVLIPFGEAVPLPEKLRNFVNNTFYKGASDYVRAKYPTDFIIKGIKFRSAICYEATTDDIFDNMEGRYMISISNNGWFFKSIQPVLQALLLKYYAIKYNVKIFNIANMSANTIIN</sequence>
<dbReference type="PANTHER" id="PTHR38686">
    <property type="entry name" value="APOLIPOPROTEIN N-ACYLTRANSFERASE"/>
    <property type="match status" value="1"/>
</dbReference>
<evidence type="ECO:0000256" key="9">
    <source>
        <dbReference type="SAM" id="Phobius"/>
    </source>
</evidence>
<evidence type="ECO:0000256" key="7">
    <source>
        <dbReference type="ARBA" id="ARBA00023136"/>
    </source>
</evidence>
<dbReference type="Gene3D" id="3.60.110.10">
    <property type="entry name" value="Carbon-nitrogen hydrolase"/>
    <property type="match status" value="1"/>
</dbReference>
<evidence type="ECO:0000256" key="5">
    <source>
        <dbReference type="ARBA" id="ARBA00022692"/>
    </source>
</evidence>
<reference evidence="11" key="1">
    <citation type="submission" date="2018-10" db="EMBL/GenBank/DDBJ databases">
        <authorList>
            <person name="Aoki K."/>
        </authorList>
    </citation>
    <scope>NUCLEOTIDE SEQUENCE</scope>
</reference>
<accession>A0A3B1E7D7</accession>
<comment type="subcellular location">
    <subcellularLocation>
        <location evidence="1">Cell membrane</location>
        <topology evidence="1">Multi-pass membrane protein</topology>
    </subcellularLocation>
</comment>
<evidence type="ECO:0000313" key="11">
    <source>
        <dbReference type="EMBL" id="VAY87710.1"/>
    </source>
</evidence>
<dbReference type="EC" id="2.3.1.-" evidence="11"/>
<keyword evidence="6 9" id="KW-1133">Transmembrane helix</keyword>
<proteinExistence type="predicted"/>
<name>A0A3B1E7D7_9ZZZZ</name>
<feature type="transmembrane region" description="Helical" evidence="9">
    <location>
        <begin position="88"/>
        <end position="111"/>
    </location>
</feature>
<dbReference type="NCBIfam" id="TIGR00546">
    <property type="entry name" value="lnt"/>
    <property type="match status" value="1"/>
</dbReference>
<feature type="transmembrane region" description="Helical" evidence="9">
    <location>
        <begin position="9"/>
        <end position="29"/>
    </location>
</feature>
<evidence type="ECO:0000256" key="1">
    <source>
        <dbReference type="ARBA" id="ARBA00004651"/>
    </source>
</evidence>
<dbReference type="PROSITE" id="PS50263">
    <property type="entry name" value="CN_HYDROLASE"/>
    <property type="match status" value="1"/>
</dbReference>
<gene>
    <name evidence="11" type="ORF">MNB_ARC-1_338</name>
</gene>
<keyword evidence="11" id="KW-0449">Lipoprotein</keyword>
<keyword evidence="8 11" id="KW-0012">Acyltransferase</keyword>
<evidence type="ECO:0000259" key="10">
    <source>
        <dbReference type="PROSITE" id="PS50263"/>
    </source>
</evidence>
<evidence type="ECO:0000256" key="3">
    <source>
        <dbReference type="ARBA" id="ARBA00022519"/>
    </source>
</evidence>
<organism evidence="11">
    <name type="scientific">hydrothermal vent metagenome</name>
    <dbReference type="NCBI Taxonomy" id="652676"/>
    <lineage>
        <taxon>unclassified sequences</taxon>
        <taxon>metagenomes</taxon>
        <taxon>ecological metagenomes</taxon>
    </lineage>
</organism>
<feature type="transmembrane region" description="Helical" evidence="9">
    <location>
        <begin position="35"/>
        <end position="54"/>
    </location>
</feature>
<keyword evidence="3" id="KW-0997">Cell inner membrane</keyword>
<keyword evidence="5 9" id="KW-0812">Transmembrane</keyword>
<dbReference type="InterPro" id="IPR003010">
    <property type="entry name" value="C-N_Hydrolase"/>
</dbReference>